<evidence type="ECO:0000256" key="2">
    <source>
        <dbReference type="ARBA" id="ARBA00005013"/>
    </source>
</evidence>
<accession>A0A3N5AZA9</accession>
<comment type="function">
    <text evidence="6">Catalyzes the conversion of 7,8-dihydroneopterin to 6-hydroxymethyl-7,8-dihydropterin.</text>
</comment>
<dbReference type="Proteomes" id="UP000282654">
    <property type="component" value="Unassembled WGS sequence"/>
</dbReference>
<organism evidence="8 9">
    <name type="scientific">Thermodesulfitimonas autotrophica</name>
    <dbReference type="NCBI Taxonomy" id="1894989"/>
    <lineage>
        <taxon>Bacteria</taxon>
        <taxon>Bacillati</taxon>
        <taxon>Bacillota</taxon>
        <taxon>Clostridia</taxon>
        <taxon>Thermoanaerobacterales</taxon>
        <taxon>Thermoanaerobacteraceae</taxon>
        <taxon>Thermodesulfitimonas</taxon>
    </lineage>
</organism>
<evidence type="ECO:0000256" key="3">
    <source>
        <dbReference type="ARBA" id="ARBA00005708"/>
    </source>
</evidence>
<reference evidence="8 9" key="1">
    <citation type="submission" date="2018-11" db="EMBL/GenBank/DDBJ databases">
        <title>Genomic Encyclopedia of Type Strains, Phase IV (KMG-IV): sequencing the most valuable type-strain genomes for metagenomic binning, comparative biology and taxonomic classification.</title>
        <authorList>
            <person name="Goeker M."/>
        </authorList>
    </citation>
    <scope>NUCLEOTIDE SEQUENCE [LARGE SCALE GENOMIC DNA]</scope>
    <source>
        <strain evidence="8 9">DSM 102936</strain>
    </source>
</reference>
<dbReference type="PANTHER" id="PTHR42844">
    <property type="entry name" value="DIHYDRONEOPTERIN ALDOLASE 1-RELATED"/>
    <property type="match status" value="1"/>
</dbReference>
<dbReference type="Gene3D" id="3.30.1130.10">
    <property type="match status" value="1"/>
</dbReference>
<dbReference type="NCBIfam" id="TIGR00525">
    <property type="entry name" value="folB"/>
    <property type="match status" value="1"/>
</dbReference>
<dbReference type="CDD" id="cd00534">
    <property type="entry name" value="DHNA_DHNTPE"/>
    <property type="match status" value="1"/>
</dbReference>
<comment type="catalytic activity">
    <reaction evidence="1 6">
        <text>7,8-dihydroneopterin = 6-hydroxymethyl-7,8-dihydropterin + glycolaldehyde</text>
        <dbReference type="Rhea" id="RHEA:10540"/>
        <dbReference type="ChEBI" id="CHEBI:17001"/>
        <dbReference type="ChEBI" id="CHEBI:17071"/>
        <dbReference type="ChEBI" id="CHEBI:44841"/>
        <dbReference type="EC" id="4.1.2.25"/>
    </reaction>
</comment>
<comment type="caution">
    <text evidence="8">The sequence shown here is derived from an EMBL/GenBank/DDBJ whole genome shotgun (WGS) entry which is preliminary data.</text>
</comment>
<dbReference type="FunFam" id="3.30.1130.10:FF:000003">
    <property type="entry name" value="7,8-dihydroneopterin aldolase"/>
    <property type="match status" value="1"/>
</dbReference>
<dbReference type="SUPFAM" id="SSF55620">
    <property type="entry name" value="Tetrahydrobiopterin biosynthesis enzymes-like"/>
    <property type="match status" value="1"/>
</dbReference>
<keyword evidence="5 6" id="KW-0456">Lyase</keyword>
<evidence type="ECO:0000313" key="8">
    <source>
        <dbReference type="EMBL" id="RPF42508.1"/>
    </source>
</evidence>
<dbReference type="PANTHER" id="PTHR42844:SF1">
    <property type="entry name" value="DIHYDRONEOPTERIN ALDOLASE 1-RELATED"/>
    <property type="match status" value="1"/>
</dbReference>
<feature type="domain" description="Dihydroneopterin aldolase/epimerase" evidence="7">
    <location>
        <begin position="4"/>
        <end position="116"/>
    </location>
</feature>
<comment type="similarity">
    <text evidence="3 6">Belongs to the DHNA family.</text>
</comment>
<dbReference type="InterPro" id="IPR006156">
    <property type="entry name" value="Dihydroneopterin_aldolase"/>
</dbReference>
<dbReference type="GO" id="GO:0004150">
    <property type="term" value="F:dihydroneopterin aldolase activity"/>
    <property type="evidence" value="ECO:0007669"/>
    <property type="project" value="UniProtKB-UniRule"/>
</dbReference>
<dbReference type="GO" id="GO:0046654">
    <property type="term" value="P:tetrahydrofolate biosynthetic process"/>
    <property type="evidence" value="ECO:0007669"/>
    <property type="project" value="UniProtKB-UniRule"/>
</dbReference>
<evidence type="ECO:0000256" key="4">
    <source>
        <dbReference type="ARBA" id="ARBA00022909"/>
    </source>
</evidence>
<comment type="pathway">
    <text evidence="2 6">Cofactor biosynthesis; tetrahydrofolate biosynthesis; 2-amino-4-hydroxy-6-hydroxymethyl-7,8-dihydropteridine diphosphate from 7,8-dihydroneopterin triphosphate: step 3/4.</text>
</comment>
<protein>
    <recommendedName>
        <fullName evidence="6">7,8-dihydroneopterin aldolase</fullName>
        <ecNumber evidence="6">4.1.2.25</ecNumber>
    </recommendedName>
</protein>
<dbReference type="RefSeq" id="WP_123930718.1">
    <property type="nucleotide sequence ID" value="NZ_RKRE01000003.1"/>
</dbReference>
<dbReference type="UniPathway" id="UPA00077">
    <property type="reaction ID" value="UER00154"/>
</dbReference>
<dbReference type="OrthoDB" id="9808041at2"/>
<evidence type="ECO:0000313" key="9">
    <source>
        <dbReference type="Proteomes" id="UP000282654"/>
    </source>
</evidence>
<evidence type="ECO:0000256" key="5">
    <source>
        <dbReference type="ARBA" id="ARBA00023239"/>
    </source>
</evidence>
<dbReference type="Pfam" id="PF02152">
    <property type="entry name" value="FolB"/>
    <property type="match status" value="1"/>
</dbReference>
<dbReference type="InterPro" id="IPR043133">
    <property type="entry name" value="GTP-CH-I_C/QueF"/>
</dbReference>
<dbReference type="GO" id="GO:0005737">
    <property type="term" value="C:cytoplasm"/>
    <property type="evidence" value="ECO:0007669"/>
    <property type="project" value="TreeGrafter"/>
</dbReference>
<dbReference type="EC" id="4.1.2.25" evidence="6"/>
<evidence type="ECO:0000259" key="7">
    <source>
        <dbReference type="SMART" id="SM00905"/>
    </source>
</evidence>
<name>A0A3N5AZA9_9THEO</name>
<keyword evidence="4 6" id="KW-0289">Folate biosynthesis</keyword>
<proteinExistence type="inferred from homology"/>
<sequence length="123" mass="13571">MDKIFLEGMAFFARHGVFPAERETGQRFLIDVALYLDLSLAGRADDLELTINYLDVYHKVEAVVCGRSFQLLEALAEAVATAILESFPVRQVGVRVRKPGAPLPGYFETVGVEILRGKSCPAK</sequence>
<evidence type="ECO:0000256" key="1">
    <source>
        <dbReference type="ARBA" id="ARBA00001353"/>
    </source>
</evidence>
<dbReference type="EMBL" id="RKRE01000003">
    <property type="protein sequence ID" value="RPF42508.1"/>
    <property type="molecule type" value="Genomic_DNA"/>
</dbReference>
<evidence type="ECO:0000256" key="6">
    <source>
        <dbReference type="RuleBase" id="RU362079"/>
    </source>
</evidence>
<dbReference type="SMART" id="SM00905">
    <property type="entry name" value="FolB"/>
    <property type="match status" value="1"/>
</dbReference>
<gene>
    <name evidence="8" type="ORF">EDD75_1609</name>
</gene>
<dbReference type="InterPro" id="IPR006157">
    <property type="entry name" value="FolB_dom"/>
</dbReference>
<keyword evidence="9" id="KW-1185">Reference proteome</keyword>
<dbReference type="GO" id="GO:0046656">
    <property type="term" value="P:folic acid biosynthetic process"/>
    <property type="evidence" value="ECO:0007669"/>
    <property type="project" value="UniProtKB-UniRule"/>
</dbReference>
<dbReference type="AlphaFoldDB" id="A0A3N5AZA9"/>
<dbReference type="NCBIfam" id="TIGR00526">
    <property type="entry name" value="folB_dom"/>
    <property type="match status" value="1"/>
</dbReference>